<dbReference type="OrthoDB" id="119583at2"/>
<organism evidence="2 3">
    <name type="scientific">Cocleimonas flava</name>
    <dbReference type="NCBI Taxonomy" id="634765"/>
    <lineage>
        <taxon>Bacteria</taxon>
        <taxon>Pseudomonadati</taxon>
        <taxon>Pseudomonadota</taxon>
        <taxon>Gammaproteobacteria</taxon>
        <taxon>Thiotrichales</taxon>
        <taxon>Thiotrichaceae</taxon>
        <taxon>Cocleimonas</taxon>
    </lineage>
</organism>
<dbReference type="InterPro" id="IPR007048">
    <property type="entry name" value="IraD/Gp25-like"/>
</dbReference>
<name>A0A4V2P8Y2_9GAMM</name>
<evidence type="ECO:0000313" key="3">
    <source>
        <dbReference type="Proteomes" id="UP000294887"/>
    </source>
</evidence>
<dbReference type="PANTHER" id="PTHR38595:SF1">
    <property type="entry name" value="TYPE VI SECRETION SYSTEM COMPONENT TSSE1"/>
    <property type="match status" value="1"/>
</dbReference>
<dbReference type="AlphaFoldDB" id="A0A4V2P8Y2"/>
<feature type="domain" description="IraD/Gp25-like" evidence="1">
    <location>
        <begin position="85"/>
        <end position="187"/>
    </location>
</feature>
<dbReference type="NCBIfam" id="TIGR03357">
    <property type="entry name" value="VI_zyme"/>
    <property type="match status" value="1"/>
</dbReference>
<accession>A0A4V2P8Y2</accession>
<dbReference type="InterPro" id="IPR053176">
    <property type="entry name" value="T6SS_TssE1-like"/>
</dbReference>
<dbReference type="Pfam" id="PF04965">
    <property type="entry name" value="GPW_gp25"/>
    <property type="match status" value="1"/>
</dbReference>
<dbReference type="EMBL" id="SMFQ01000003">
    <property type="protein sequence ID" value="TCJ87495.1"/>
    <property type="molecule type" value="Genomic_DNA"/>
</dbReference>
<dbReference type="InterPro" id="IPR017737">
    <property type="entry name" value="TssE1-like"/>
</dbReference>
<reference evidence="2 3" key="1">
    <citation type="submission" date="2019-03" db="EMBL/GenBank/DDBJ databases">
        <title>Genomic Encyclopedia of Type Strains, Phase IV (KMG-IV): sequencing the most valuable type-strain genomes for metagenomic binning, comparative biology and taxonomic classification.</title>
        <authorList>
            <person name="Goeker M."/>
        </authorList>
    </citation>
    <scope>NUCLEOTIDE SEQUENCE [LARGE SCALE GENOMIC DNA]</scope>
    <source>
        <strain evidence="2 3">DSM 24830</strain>
    </source>
</reference>
<dbReference type="PANTHER" id="PTHR38595">
    <property type="entry name" value="CYTOPLASMIC PROTEIN-RELATED"/>
    <property type="match status" value="1"/>
</dbReference>
<dbReference type="SUPFAM" id="SSF160719">
    <property type="entry name" value="gpW/gp25-like"/>
    <property type="match status" value="1"/>
</dbReference>
<evidence type="ECO:0000259" key="1">
    <source>
        <dbReference type="Pfam" id="PF04965"/>
    </source>
</evidence>
<dbReference type="Proteomes" id="UP000294887">
    <property type="component" value="Unassembled WGS sequence"/>
</dbReference>
<proteinExistence type="predicted"/>
<dbReference type="RefSeq" id="WP_131905765.1">
    <property type="nucleotide sequence ID" value="NZ_BAAAFU010000004.1"/>
</dbReference>
<gene>
    <name evidence="2" type="ORF">EV695_2005</name>
</gene>
<comment type="caution">
    <text evidence="2">The sequence shown here is derived from an EMBL/GenBank/DDBJ whole genome shotgun (WGS) entry which is preliminary data.</text>
</comment>
<sequence>MSKSTYKPNKTQFLPSLLDRVTDNEYINSTEELSRQRVNALEKKLSSKNKDITNQQKKEWLDELKIQRGQLHYLQSSIGTLDKITDCVKRDLTWLFNCNNMCEDELLKESYPEIETSVLNYGLPDLTGKTASSINAIELERLIKQTILRFEPRILPKTLELQLHEDEESMNHNSLIIEIKGDVWTDPVPVHLHLRTQIDLESGNVDVIDF</sequence>
<evidence type="ECO:0000313" key="2">
    <source>
        <dbReference type="EMBL" id="TCJ87495.1"/>
    </source>
</evidence>
<keyword evidence="3" id="KW-1185">Reference proteome</keyword>
<protein>
    <submittedName>
        <fullName evidence="2">Type VI secretion system lysozyme-like protein</fullName>
    </submittedName>
</protein>